<keyword evidence="3" id="KW-1185">Reference proteome</keyword>
<dbReference type="RefSeq" id="WP_083561110.1">
    <property type="nucleotide sequence ID" value="NZ_AQQV01000002.1"/>
</dbReference>
<dbReference type="AlphaFoldDB" id="A0A1Y1SD34"/>
<name>A0A1Y1SD34_9GAMM</name>
<sequence>MDQDDLQEMNSALEQMLVCADLDDDHHELIERCLDEGYLNLDTADKAMVRRLLNTRSSRSKGPGRGRGILDRYRERRQQTQSKPASSRRANGSKRATS</sequence>
<accession>A0A1Y1SD34</accession>
<evidence type="ECO:0000313" key="3">
    <source>
        <dbReference type="Proteomes" id="UP000192342"/>
    </source>
</evidence>
<organism evidence="2 3">
    <name type="scientific">Oceanococcus atlanticus</name>
    <dbReference type="NCBI Taxonomy" id="1317117"/>
    <lineage>
        <taxon>Bacteria</taxon>
        <taxon>Pseudomonadati</taxon>
        <taxon>Pseudomonadota</taxon>
        <taxon>Gammaproteobacteria</taxon>
        <taxon>Chromatiales</taxon>
        <taxon>Oceanococcaceae</taxon>
        <taxon>Oceanococcus</taxon>
    </lineage>
</organism>
<feature type="compositionally biased region" description="Basic and acidic residues" evidence="1">
    <location>
        <begin position="68"/>
        <end position="78"/>
    </location>
</feature>
<evidence type="ECO:0000313" key="2">
    <source>
        <dbReference type="EMBL" id="ORE86890.1"/>
    </source>
</evidence>
<gene>
    <name evidence="2" type="ORF">ATO7_07622</name>
</gene>
<reference evidence="2 3" key="1">
    <citation type="submission" date="2013-04" db="EMBL/GenBank/DDBJ databases">
        <title>Oceanococcus atlanticus 22II-S10r2 Genome Sequencing.</title>
        <authorList>
            <person name="Lai Q."/>
            <person name="Li G."/>
            <person name="Shao Z."/>
        </authorList>
    </citation>
    <scope>NUCLEOTIDE SEQUENCE [LARGE SCALE GENOMIC DNA]</scope>
    <source>
        <strain evidence="2 3">22II-S10r2</strain>
    </source>
</reference>
<proteinExistence type="predicted"/>
<evidence type="ECO:0000256" key="1">
    <source>
        <dbReference type="SAM" id="MobiDB-lite"/>
    </source>
</evidence>
<dbReference type="Proteomes" id="UP000192342">
    <property type="component" value="Unassembled WGS sequence"/>
</dbReference>
<comment type="caution">
    <text evidence="2">The sequence shown here is derived from an EMBL/GenBank/DDBJ whole genome shotgun (WGS) entry which is preliminary data.</text>
</comment>
<feature type="compositionally biased region" description="Polar residues" evidence="1">
    <location>
        <begin position="79"/>
        <end position="98"/>
    </location>
</feature>
<protein>
    <submittedName>
        <fullName evidence="2">Uncharacterized protein</fullName>
    </submittedName>
</protein>
<dbReference type="EMBL" id="AQQV01000002">
    <property type="protein sequence ID" value="ORE86890.1"/>
    <property type="molecule type" value="Genomic_DNA"/>
</dbReference>
<feature type="region of interest" description="Disordered" evidence="1">
    <location>
        <begin position="52"/>
        <end position="98"/>
    </location>
</feature>